<evidence type="ECO:0000256" key="1">
    <source>
        <dbReference type="SAM" id="MobiDB-lite"/>
    </source>
</evidence>
<feature type="domain" description="Endonuclease/exonuclease/phosphatase" evidence="2">
    <location>
        <begin position="376"/>
        <end position="653"/>
    </location>
</feature>
<name>A0A226E168_FOLCA</name>
<evidence type="ECO:0000259" key="2">
    <source>
        <dbReference type="Pfam" id="PF03372"/>
    </source>
</evidence>
<dbReference type="PANTHER" id="PTHR12121:SF37">
    <property type="entry name" value="2',5'-PHOSPHODIESTERASE 12"/>
    <property type="match status" value="1"/>
</dbReference>
<dbReference type="InterPro" id="IPR036691">
    <property type="entry name" value="Endo/exonu/phosph_ase_sf"/>
</dbReference>
<gene>
    <name evidence="3" type="ORF">Fcan01_13264</name>
</gene>
<dbReference type="Proteomes" id="UP000198287">
    <property type="component" value="Unassembled WGS sequence"/>
</dbReference>
<dbReference type="Gene3D" id="3.60.10.10">
    <property type="entry name" value="Endonuclease/exonuclease/phosphatase"/>
    <property type="match status" value="1"/>
</dbReference>
<evidence type="ECO:0000313" key="3">
    <source>
        <dbReference type="EMBL" id="OXA51472.1"/>
    </source>
</evidence>
<dbReference type="GO" id="GO:0000288">
    <property type="term" value="P:nuclear-transcribed mRNA catabolic process, deadenylation-dependent decay"/>
    <property type="evidence" value="ECO:0007669"/>
    <property type="project" value="TreeGrafter"/>
</dbReference>
<reference evidence="3 4" key="1">
    <citation type="submission" date="2015-12" db="EMBL/GenBank/DDBJ databases">
        <title>The genome of Folsomia candida.</title>
        <authorList>
            <person name="Faddeeva A."/>
            <person name="Derks M.F."/>
            <person name="Anvar Y."/>
            <person name="Smit S."/>
            <person name="Van Straalen N."/>
            <person name="Roelofs D."/>
        </authorList>
    </citation>
    <scope>NUCLEOTIDE SEQUENCE [LARGE SCALE GENOMIC DNA]</scope>
    <source>
        <strain evidence="3 4">VU population</strain>
        <tissue evidence="3">Whole body</tissue>
    </source>
</reference>
<organism evidence="3 4">
    <name type="scientific">Folsomia candida</name>
    <name type="common">Springtail</name>
    <dbReference type="NCBI Taxonomy" id="158441"/>
    <lineage>
        <taxon>Eukaryota</taxon>
        <taxon>Metazoa</taxon>
        <taxon>Ecdysozoa</taxon>
        <taxon>Arthropoda</taxon>
        <taxon>Hexapoda</taxon>
        <taxon>Collembola</taxon>
        <taxon>Entomobryomorpha</taxon>
        <taxon>Isotomoidea</taxon>
        <taxon>Isotomidae</taxon>
        <taxon>Proisotominae</taxon>
        <taxon>Folsomia</taxon>
    </lineage>
</organism>
<dbReference type="GO" id="GO:0005739">
    <property type="term" value="C:mitochondrion"/>
    <property type="evidence" value="ECO:0007669"/>
    <property type="project" value="TreeGrafter"/>
</dbReference>
<evidence type="ECO:0000313" key="4">
    <source>
        <dbReference type="Proteomes" id="UP000198287"/>
    </source>
</evidence>
<comment type="caution">
    <text evidence="3">The sequence shown here is derived from an EMBL/GenBank/DDBJ whole genome shotgun (WGS) entry which is preliminary data.</text>
</comment>
<keyword evidence="4" id="KW-1185">Reference proteome</keyword>
<dbReference type="AlphaFoldDB" id="A0A226E168"/>
<accession>A0A226E168</accession>
<protein>
    <submittedName>
        <fullName evidence="3">Glucose-repressible alcohol dehydrogenase transcriptional effector</fullName>
    </submittedName>
</protein>
<dbReference type="OMA" id="FRLKSAC"/>
<sequence>MLLLIPRRTHCLYKILRPTNHFDQSRGTLAIPTVKRVVGYHQVCRYYNTQICKISCLASVRQNTISKLDTRQPGVTAMASQTSRSAVVRYSPGEERFQLKLIHNKKVFNFDRATSDSLEALISRIVANMSKKMKSWDGVVSLLTSRNGSWTEIVDKSIPVSKLLQDIHLEGSFNKLSIKISEERYDVVFNPPEVFSIKFLKGAIVGFPIVPYKIDTSSNFDKHASKYHWEYSWDQKKEPNVVKKKNRQTNPNNSTTSDDDCSWKDTGCSECIFTPGVELIGARLRLTFLPSDGACFGLPFTEEIPELVTALPVEKPLLVERLERILKHGPTEEQRKETNFLRIVSYNCLAECYATEEWFTSSPKASLPAEFRLPFLCKELLSYQSDVYCLQEVDDKYFDRLFTPFLEHTLGCKGFFSCKTGSVKEGVAMFYNPKKLDCMKSETVVINEHLKTMPIWSKLMEQSSIVERVDERNSVLQVSIFKAKAQENTIIIIANTHLYFHPDADHIRLLQTIACVDYIETVSSEIKKFGEFKVCVMFCGDFNCTPPFSSFRYLTTGKIDDDDLDWTSHSTQKLQPGISLQHNLELTNSDPEHALSNITTCFEGCIDYILFQSQHFNLISAYPPPDKTTLADLCNVSETRLVSLPNFYTPSDHLPLIADFQLRSKQ</sequence>
<dbReference type="InterPro" id="IPR005135">
    <property type="entry name" value="Endo/exonuclease/phosphatase"/>
</dbReference>
<dbReference type="OrthoDB" id="412787at2759"/>
<dbReference type="STRING" id="158441.A0A226E168"/>
<dbReference type="Pfam" id="PF03372">
    <property type="entry name" value="Exo_endo_phos"/>
    <property type="match status" value="1"/>
</dbReference>
<dbReference type="PANTHER" id="PTHR12121">
    <property type="entry name" value="CARBON CATABOLITE REPRESSOR PROTEIN 4"/>
    <property type="match status" value="1"/>
</dbReference>
<dbReference type="GO" id="GO:0000175">
    <property type="term" value="F:3'-5'-RNA exonuclease activity"/>
    <property type="evidence" value="ECO:0007669"/>
    <property type="project" value="TreeGrafter"/>
</dbReference>
<feature type="region of interest" description="Disordered" evidence="1">
    <location>
        <begin position="240"/>
        <end position="260"/>
    </location>
</feature>
<dbReference type="EMBL" id="LNIX01000007">
    <property type="protein sequence ID" value="OXA51472.1"/>
    <property type="molecule type" value="Genomic_DNA"/>
</dbReference>
<dbReference type="SUPFAM" id="SSF56219">
    <property type="entry name" value="DNase I-like"/>
    <property type="match status" value="1"/>
</dbReference>
<proteinExistence type="predicted"/>
<dbReference type="InterPro" id="IPR050410">
    <property type="entry name" value="CCR4/nocturin_mRNA_transcr"/>
</dbReference>